<dbReference type="GeneID" id="19198021"/>
<protein>
    <submittedName>
        <fullName evidence="2">Uncharacterized protein</fullName>
    </submittedName>
</protein>
<comment type="caution">
    <text evidence="2">The sequence shown here is derived from an EMBL/GenBank/DDBJ whole genome shotgun (WGS) entry which is preliminary data.</text>
</comment>
<dbReference type="HOGENOM" id="CLU_1731230_0_0_1"/>
<proteinExistence type="predicted"/>
<dbReference type="AlphaFoldDB" id="W9W4A0"/>
<sequence length="154" mass="16803">MSAFLDKLKVTRSEGMSGIGPDQGALRDKLEMSNEQCSGADFSDELGSGKGQELDRAPNAFGGPSFGRTSAIPRHESEALNKVDPRIGYDADEIRQEELERYETKYGKPSGNISDARMRGTEMAGIGPDQSALAQTPGFRAKLHEQRKADRPEK</sequence>
<reference evidence="2 3" key="1">
    <citation type="submission" date="2013-03" db="EMBL/GenBank/DDBJ databases">
        <title>The Genome Sequence of Cladophialophora psammophila CBS 110553.</title>
        <authorList>
            <consortium name="The Broad Institute Genomics Platform"/>
            <person name="Cuomo C."/>
            <person name="de Hoog S."/>
            <person name="Gorbushina A."/>
            <person name="Walker B."/>
            <person name="Young S.K."/>
            <person name="Zeng Q."/>
            <person name="Gargeya S."/>
            <person name="Fitzgerald M."/>
            <person name="Haas B."/>
            <person name="Abouelleil A."/>
            <person name="Allen A.W."/>
            <person name="Alvarado L."/>
            <person name="Arachchi H.M."/>
            <person name="Berlin A.M."/>
            <person name="Chapman S.B."/>
            <person name="Gainer-Dewar J."/>
            <person name="Goldberg J."/>
            <person name="Griggs A."/>
            <person name="Gujja S."/>
            <person name="Hansen M."/>
            <person name="Howarth C."/>
            <person name="Imamovic A."/>
            <person name="Ireland A."/>
            <person name="Larimer J."/>
            <person name="McCowan C."/>
            <person name="Murphy C."/>
            <person name="Pearson M."/>
            <person name="Poon T.W."/>
            <person name="Priest M."/>
            <person name="Roberts A."/>
            <person name="Saif S."/>
            <person name="Shea T."/>
            <person name="Sisk P."/>
            <person name="Sykes S."/>
            <person name="Wortman J."/>
            <person name="Nusbaum C."/>
            <person name="Birren B."/>
        </authorList>
    </citation>
    <scope>NUCLEOTIDE SEQUENCE [LARGE SCALE GENOMIC DNA]</scope>
    <source>
        <strain evidence="2 3">CBS 110553</strain>
    </source>
</reference>
<name>W9W4A0_9EURO</name>
<evidence type="ECO:0000313" key="2">
    <source>
        <dbReference type="EMBL" id="EXJ53404.1"/>
    </source>
</evidence>
<accession>W9W4A0</accession>
<evidence type="ECO:0000256" key="1">
    <source>
        <dbReference type="SAM" id="MobiDB-lite"/>
    </source>
</evidence>
<gene>
    <name evidence="2" type="ORF">A1O5_13338</name>
</gene>
<dbReference type="Proteomes" id="UP000019471">
    <property type="component" value="Unassembled WGS sequence"/>
</dbReference>
<feature type="region of interest" description="Disordered" evidence="1">
    <location>
        <begin position="33"/>
        <end position="154"/>
    </location>
</feature>
<keyword evidence="3" id="KW-1185">Reference proteome</keyword>
<organism evidence="2 3">
    <name type="scientific">Cladophialophora psammophila CBS 110553</name>
    <dbReference type="NCBI Taxonomy" id="1182543"/>
    <lineage>
        <taxon>Eukaryota</taxon>
        <taxon>Fungi</taxon>
        <taxon>Dikarya</taxon>
        <taxon>Ascomycota</taxon>
        <taxon>Pezizomycotina</taxon>
        <taxon>Eurotiomycetes</taxon>
        <taxon>Chaetothyriomycetidae</taxon>
        <taxon>Chaetothyriales</taxon>
        <taxon>Herpotrichiellaceae</taxon>
        <taxon>Cladophialophora</taxon>
    </lineage>
</organism>
<dbReference type="RefSeq" id="XP_007752094.1">
    <property type="nucleotide sequence ID" value="XM_007753904.1"/>
</dbReference>
<feature type="compositionally biased region" description="Basic and acidic residues" evidence="1">
    <location>
        <begin position="73"/>
        <end position="106"/>
    </location>
</feature>
<dbReference type="EMBL" id="AMGX01000047">
    <property type="protein sequence ID" value="EXJ53404.1"/>
    <property type="molecule type" value="Genomic_DNA"/>
</dbReference>
<dbReference type="OrthoDB" id="4144239at2759"/>
<evidence type="ECO:0000313" key="3">
    <source>
        <dbReference type="Proteomes" id="UP000019471"/>
    </source>
</evidence>
<feature type="compositionally biased region" description="Basic and acidic residues" evidence="1">
    <location>
        <begin position="142"/>
        <end position="154"/>
    </location>
</feature>